<gene>
    <name evidence="1" type="ORF">CDAR_437381</name>
</gene>
<evidence type="ECO:0000313" key="2">
    <source>
        <dbReference type="Proteomes" id="UP001054837"/>
    </source>
</evidence>
<accession>A0AAV4TAE7</accession>
<organism evidence="1 2">
    <name type="scientific">Caerostris darwini</name>
    <dbReference type="NCBI Taxonomy" id="1538125"/>
    <lineage>
        <taxon>Eukaryota</taxon>
        <taxon>Metazoa</taxon>
        <taxon>Ecdysozoa</taxon>
        <taxon>Arthropoda</taxon>
        <taxon>Chelicerata</taxon>
        <taxon>Arachnida</taxon>
        <taxon>Araneae</taxon>
        <taxon>Araneomorphae</taxon>
        <taxon>Entelegynae</taxon>
        <taxon>Araneoidea</taxon>
        <taxon>Araneidae</taxon>
        <taxon>Caerostris</taxon>
    </lineage>
</organism>
<protein>
    <submittedName>
        <fullName evidence="1">Uncharacterized protein</fullName>
    </submittedName>
</protein>
<feature type="non-terminal residue" evidence="1">
    <location>
        <position position="53"/>
    </location>
</feature>
<dbReference type="AlphaFoldDB" id="A0AAV4TAE7"/>
<evidence type="ECO:0000313" key="1">
    <source>
        <dbReference type="EMBL" id="GIY42441.1"/>
    </source>
</evidence>
<dbReference type="EMBL" id="BPLQ01009202">
    <property type="protein sequence ID" value="GIY42441.1"/>
    <property type="molecule type" value="Genomic_DNA"/>
</dbReference>
<sequence>MLLSASPLLLRACTHSTPQTLDALKIPPFGKEELEAKNREGLNKSRQALAVRQ</sequence>
<proteinExistence type="predicted"/>
<comment type="caution">
    <text evidence="1">The sequence shown here is derived from an EMBL/GenBank/DDBJ whole genome shotgun (WGS) entry which is preliminary data.</text>
</comment>
<dbReference type="Proteomes" id="UP001054837">
    <property type="component" value="Unassembled WGS sequence"/>
</dbReference>
<keyword evidence="2" id="KW-1185">Reference proteome</keyword>
<reference evidence="1 2" key="1">
    <citation type="submission" date="2021-06" db="EMBL/GenBank/DDBJ databases">
        <title>Caerostris darwini draft genome.</title>
        <authorList>
            <person name="Kono N."/>
            <person name="Arakawa K."/>
        </authorList>
    </citation>
    <scope>NUCLEOTIDE SEQUENCE [LARGE SCALE GENOMIC DNA]</scope>
</reference>
<name>A0AAV4TAE7_9ARAC</name>